<reference evidence="3" key="2">
    <citation type="submission" date="2025-08" db="UniProtKB">
        <authorList>
            <consortium name="Ensembl"/>
        </authorList>
    </citation>
    <scope>IDENTIFICATION</scope>
</reference>
<dbReference type="Proteomes" id="UP000694558">
    <property type="component" value="Chromosome 5"/>
</dbReference>
<dbReference type="GeneTree" id="ENSGT00390000014380"/>
<dbReference type="PANTHER" id="PTHR31594:SF16">
    <property type="entry name" value="SI:CH211-281L24.3"/>
    <property type="match status" value="1"/>
</dbReference>
<evidence type="ECO:0008006" key="5">
    <source>
        <dbReference type="Google" id="ProtNLM"/>
    </source>
</evidence>
<dbReference type="PANTHER" id="PTHR31594">
    <property type="entry name" value="AIG1-TYPE G DOMAIN-CONTAINING PROTEIN"/>
    <property type="match status" value="1"/>
</dbReference>
<evidence type="ECO:0000313" key="4">
    <source>
        <dbReference type="Proteomes" id="UP000694558"/>
    </source>
</evidence>
<evidence type="ECO:0000313" key="3">
    <source>
        <dbReference type="Ensembl" id="ENSSMAP00000039968.1"/>
    </source>
</evidence>
<dbReference type="InterPro" id="IPR052090">
    <property type="entry name" value="Cytolytic_pore-forming_toxin"/>
</dbReference>
<dbReference type="Pfam" id="PF21109">
    <property type="entry name" value="Stonustoxin_helical"/>
    <property type="match status" value="1"/>
</dbReference>
<feature type="domain" description="SNTX thioredoxin-like" evidence="1">
    <location>
        <begin position="370"/>
        <end position="491"/>
    </location>
</feature>
<organism evidence="3 4">
    <name type="scientific">Scophthalmus maximus</name>
    <name type="common">Turbot</name>
    <name type="synonym">Psetta maxima</name>
    <dbReference type="NCBI Taxonomy" id="52904"/>
    <lineage>
        <taxon>Eukaryota</taxon>
        <taxon>Metazoa</taxon>
        <taxon>Chordata</taxon>
        <taxon>Craniata</taxon>
        <taxon>Vertebrata</taxon>
        <taxon>Euteleostomi</taxon>
        <taxon>Actinopterygii</taxon>
        <taxon>Neopterygii</taxon>
        <taxon>Teleostei</taxon>
        <taxon>Neoteleostei</taxon>
        <taxon>Acanthomorphata</taxon>
        <taxon>Carangaria</taxon>
        <taxon>Pleuronectiformes</taxon>
        <taxon>Pleuronectoidei</taxon>
        <taxon>Scophthalmidae</taxon>
        <taxon>Scophthalmus</taxon>
    </lineage>
</organism>
<proteinExistence type="predicted"/>
<dbReference type="Pfam" id="PF18078">
    <property type="entry name" value="Thioredoxin_11"/>
    <property type="match status" value="1"/>
</dbReference>
<accession>A0A8D3BY60</accession>
<dbReference type="InterPro" id="IPR048997">
    <property type="entry name" value="Stonustoxin-like_helical"/>
</dbReference>
<dbReference type="Gene3D" id="3.40.50.300">
    <property type="entry name" value="P-loop containing nucleotide triphosphate hydrolases"/>
    <property type="match status" value="1"/>
</dbReference>
<dbReference type="Ensembl" id="ENSSMAT00000049990.1">
    <property type="protein sequence ID" value="ENSSMAP00000039968.1"/>
    <property type="gene ID" value="ENSSMAG00000029578.1"/>
</dbReference>
<name>A0A8D3BY60_SCOMX</name>
<reference evidence="3" key="1">
    <citation type="submission" date="2023-05" db="EMBL/GenBank/DDBJ databases">
        <title>High-quality long-read genome of Scophthalmus maximus.</title>
        <authorList>
            <person name="Lien S."/>
            <person name="Martinez P."/>
        </authorList>
    </citation>
    <scope>NUCLEOTIDE SEQUENCE [LARGE SCALE GENOMIC DNA]</scope>
</reference>
<protein>
    <recommendedName>
        <fullName evidence="5">SNTX thioredoxin-like domain-containing protein</fullName>
    </recommendedName>
</protein>
<sequence length="680" mass="76509">MVRTMEVAALGRPFCLGMLYDCRRDQLVPGKDSEKPQNYSDFEIIASESIEDKSQALKVEASLKASFLSGLVEVGGSAKYLNDKKASKDQARVTLQYKATTKFQELSMYHLGRGNVKHPYVFDKGIATHVVTAITYGAQAFFVFDRSVSEKEDHQDIQGNLKVMIKKIPGLAIEGEGSLNMEDKDIANVKEFSCRFHGDFSLQKPPSSFQDAVEVYQNLPTLMGVHGENTVPMRVWLLPLTVLDSTAAHLIRQISIRLVQGVQRVLEDFSELEMRYSDALRTATAHQFPQVGKKLKSFKQMCLLFKLEFQQNLAKKLQSIRGGGEEEAALAEILMKKQSSPFNSENLNVWMDCKEREISILKSFTNMMKNTKIIPSQNGLHEETLSAEHAVCFIFTSLGSAEPYLSALSNYLKVSIKPDDPQDPHAHDVEKEQWYLSKQVFDTLREKAKLFSDFAEANKENKKIKFLTVGLTNDTHKGSSIYLYKDGSSLNDGDSENFSESHRTSHFNPSINEYAKEVDALCFVVPAPLERLTETQKHLFYSLTKSFSKDVSENIRVLVTSADGGRPPVLRAISAGDVRCPKAEDGLPLHFKFNNSALFAHNKPSAAESTSEDGEEENYDQMFWNMGSKSMKMFFVALNEMETKSLARTNEDIRDALLQIARDLENDGKFQSQLALLHRS</sequence>
<dbReference type="InterPro" id="IPR027417">
    <property type="entry name" value="P-loop_NTPase"/>
</dbReference>
<evidence type="ECO:0000259" key="1">
    <source>
        <dbReference type="Pfam" id="PF18078"/>
    </source>
</evidence>
<dbReference type="AlphaFoldDB" id="A0A8D3BY60"/>
<dbReference type="InterPro" id="IPR040581">
    <property type="entry name" value="Thioredoxin_11"/>
</dbReference>
<evidence type="ECO:0000259" key="2">
    <source>
        <dbReference type="Pfam" id="PF21109"/>
    </source>
</evidence>
<feature type="domain" description="Stonustoxin-like helical" evidence="2">
    <location>
        <begin position="265"/>
        <end position="359"/>
    </location>
</feature>